<keyword evidence="9 12" id="KW-1133">Transmembrane helix</keyword>
<keyword evidence="10" id="KW-0482">Metalloprotease</keyword>
<keyword evidence="8" id="KW-0862">Zinc</keyword>
<feature type="domain" description="Peptidase M50" evidence="13">
    <location>
        <begin position="57"/>
        <end position="210"/>
    </location>
</feature>
<feature type="transmembrane region" description="Helical" evidence="12">
    <location>
        <begin position="43"/>
        <end position="64"/>
    </location>
</feature>
<evidence type="ECO:0000256" key="4">
    <source>
        <dbReference type="ARBA" id="ARBA00022670"/>
    </source>
</evidence>
<evidence type="ECO:0000256" key="9">
    <source>
        <dbReference type="ARBA" id="ARBA00022989"/>
    </source>
</evidence>
<feature type="transmembrane region" description="Helical" evidence="12">
    <location>
        <begin position="12"/>
        <end position="31"/>
    </location>
</feature>
<feature type="transmembrane region" description="Helical" evidence="12">
    <location>
        <begin position="116"/>
        <end position="134"/>
    </location>
</feature>
<evidence type="ECO:0000256" key="7">
    <source>
        <dbReference type="ARBA" id="ARBA00022801"/>
    </source>
</evidence>
<feature type="transmembrane region" description="Helical" evidence="12">
    <location>
        <begin position="202"/>
        <end position="221"/>
    </location>
</feature>
<evidence type="ECO:0000256" key="3">
    <source>
        <dbReference type="ARBA" id="ARBA00007931"/>
    </source>
</evidence>
<dbReference type="GO" id="GO:0008237">
    <property type="term" value="F:metallopeptidase activity"/>
    <property type="evidence" value="ECO:0007669"/>
    <property type="project" value="UniProtKB-KW"/>
</dbReference>
<dbReference type="Pfam" id="PF02163">
    <property type="entry name" value="Peptidase_M50"/>
    <property type="match status" value="1"/>
</dbReference>
<reference evidence="14" key="1">
    <citation type="submission" date="2021-01" db="EMBL/GenBank/DDBJ databases">
        <authorList>
            <person name="Corre E."/>
            <person name="Pelletier E."/>
            <person name="Niang G."/>
            <person name="Scheremetjew M."/>
            <person name="Finn R."/>
            <person name="Kale V."/>
            <person name="Holt S."/>
            <person name="Cochrane G."/>
            <person name="Meng A."/>
            <person name="Brown T."/>
            <person name="Cohen L."/>
        </authorList>
    </citation>
    <scope>NUCLEOTIDE SEQUENCE</scope>
    <source>
        <strain evidence="14">Grunow 1884</strain>
    </source>
</reference>
<protein>
    <recommendedName>
        <fullName evidence="13">Peptidase M50 domain-containing protein</fullName>
    </recommendedName>
</protein>
<dbReference type="GO" id="GO:0016020">
    <property type="term" value="C:membrane"/>
    <property type="evidence" value="ECO:0007669"/>
    <property type="project" value="UniProtKB-SubCell"/>
</dbReference>
<keyword evidence="4" id="KW-0645">Protease</keyword>
<evidence type="ECO:0000256" key="10">
    <source>
        <dbReference type="ARBA" id="ARBA00023049"/>
    </source>
</evidence>
<accession>A0A7S2ER85</accession>
<dbReference type="InterPro" id="IPR008915">
    <property type="entry name" value="Peptidase_M50"/>
</dbReference>
<proteinExistence type="inferred from homology"/>
<gene>
    <name evidence="14" type="ORF">OSIN01602_LOCUS16477</name>
</gene>
<evidence type="ECO:0000259" key="13">
    <source>
        <dbReference type="Pfam" id="PF02163"/>
    </source>
</evidence>
<dbReference type="AlphaFoldDB" id="A0A7S2ER85"/>
<organism evidence="14">
    <name type="scientific">Trieres chinensis</name>
    <name type="common">Marine centric diatom</name>
    <name type="synonym">Odontella sinensis</name>
    <dbReference type="NCBI Taxonomy" id="1514140"/>
    <lineage>
        <taxon>Eukaryota</taxon>
        <taxon>Sar</taxon>
        <taxon>Stramenopiles</taxon>
        <taxon>Ochrophyta</taxon>
        <taxon>Bacillariophyta</taxon>
        <taxon>Mediophyceae</taxon>
        <taxon>Biddulphiophycidae</taxon>
        <taxon>Eupodiscales</taxon>
        <taxon>Parodontellaceae</taxon>
        <taxon>Trieres</taxon>
    </lineage>
</organism>
<dbReference type="EMBL" id="HBGO01028634">
    <property type="protein sequence ID" value="CAD9352417.1"/>
    <property type="molecule type" value="Transcribed_RNA"/>
</dbReference>
<keyword evidence="5 12" id="KW-0812">Transmembrane</keyword>
<comment type="similarity">
    <text evidence="3">Belongs to the peptidase M50B family.</text>
</comment>
<evidence type="ECO:0000256" key="5">
    <source>
        <dbReference type="ARBA" id="ARBA00022692"/>
    </source>
</evidence>
<comment type="cofactor">
    <cofactor evidence="1">
        <name>Zn(2+)</name>
        <dbReference type="ChEBI" id="CHEBI:29105"/>
    </cofactor>
</comment>
<evidence type="ECO:0000256" key="12">
    <source>
        <dbReference type="SAM" id="Phobius"/>
    </source>
</evidence>
<evidence type="ECO:0000256" key="8">
    <source>
        <dbReference type="ARBA" id="ARBA00022833"/>
    </source>
</evidence>
<keyword evidence="7" id="KW-0378">Hydrolase</keyword>
<dbReference type="GO" id="GO:0006508">
    <property type="term" value="P:proteolysis"/>
    <property type="evidence" value="ECO:0007669"/>
    <property type="project" value="UniProtKB-KW"/>
</dbReference>
<evidence type="ECO:0000256" key="2">
    <source>
        <dbReference type="ARBA" id="ARBA00004141"/>
    </source>
</evidence>
<keyword evidence="11 12" id="KW-0472">Membrane</keyword>
<comment type="subcellular location">
    <subcellularLocation>
        <location evidence="2">Membrane</location>
        <topology evidence="2">Multi-pass membrane protein</topology>
    </subcellularLocation>
</comment>
<name>A0A7S2ER85_TRICV</name>
<dbReference type="PANTHER" id="PTHR39188:SF3">
    <property type="entry name" value="STAGE IV SPORULATION PROTEIN FB"/>
    <property type="match status" value="1"/>
</dbReference>
<feature type="transmembrane region" description="Helical" evidence="12">
    <location>
        <begin position="141"/>
        <end position="160"/>
    </location>
</feature>
<evidence type="ECO:0000256" key="6">
    <source>
        <dbReference type="ARBA" id="ARBA00022723"/>
    </source>
</evidence>
<feature type="transmembrane region" description="Helical" evidence="12">
    <location>
        <begin position="227"/>
        <end position="246"/>
    </location>
</feature>
<evidence type="ECO:0000313" key="14">
    <source>
        <dbReference type="EMBL" id="CAD9352417.1"/>
    </source>
</evidence>
<dbReference type="PANTHER" id="PTHR39188">
    <property type="entry name" value="MEMBRANE-ASSOCIATED ZINC METALLOPROTEASE M50B"/>
    <property type="match status" value="1"/>
</dbReference>
<dbReference type="GO" id="GO:0046872">
    <property type="term" value="F:metal ion binding"/>
    <property type="evidence" value="ECO:0007669"/>
    <property type="project" value="UniProtKB-KW"/>
</dbReference>
<keyword evidence="6" id="KW-0479">Metal-binding</keyword>
<feature type="transmembrane region" description="Helical" evidence="12">
    <location>
        <begin position="166"/>
        <end position="190"/>
    </location>
</feature>
<evidence type="ECO:0000256" key="1">
    <source>
        <dbReference type="ARBA" id="ARBA00001947"/>
    </source>
</evidence>
<sequence>MDHESSSTNATRLGSVGGIPITVHWTFFLLLGIEFLSSLRHGGLAYITFVFLLYGPVLFVTVLLHELGHGFATKSLGGVVEGIVLWPLGGFTLCGPTDGGASADLKVAVAGPLTHIPQSLFWMGIYAAATGGGFPSFSRDVLVSGGINGFFTVLSAHSFWLNVDLMVFNLFIPAYPLDGGRCMAAGLIMYGFGAQKAAQMTSITSMIIAAMMAFWGLVSFIHQNHPAGLFAACVGFYVFSSGSRLYNLATTGRLRDHPLFGRPGFEDQDEANYVPLGSS</sequence>
<evidence type="ECO:0000256" key="11">
    <source>
        <dbReference type="ARBA" id="ARBA00023136"/>
    </source>
</evidence>